<protein>
    <submittedName>
        <fullName evidence="1">DUF1905 domain-containing protein</fullName>
    </submittedName>
</protein>
<dbReference type="OrthoDB" id="9808666at2"/>
<dbReference type="EMBL" id="CP045871">
    <property type="protein sequence ID" value="QGG81244.1"/>
    <property type="molecule type" value="Genomic_DNA"/>
</dbReference>
<proteinExistence type="predicted"/>
<dbReference type="KEGG" id="llp:GH975_00570"/>
<accession>A0A5Q2QDM8</accession>
<dbReference type="InterPro" id="IPR015018">
    <property type="entry name" value="DUF1905"/>
</dbReference>
<dbReference type="Proteomes" id="UP000388235">
    <property type="component" value="Chromosome"/>
</dbReference>
<dbReference type="Gene3D" id="2.40.30.100">
    <property type="entry name" value="AF2212/PG0164-like"/>
    <property type="match status" value="1"/>
</dbReference>
<name>A0A5Q2QDM8_9GAMM</name>
<dbReference type="InterPro" id="IPR037079">
    <property type="entry name" value="AF2212/PG0164-like_sf"/>
</dbReference>
<organism evidence="1 2">
    <name type="scientific">Litorivicinus lipolyticus</name>
    <dbReference type="NCBI Taxonomy" id="418701"/>
    <lineage>
        <taxon>Bacteria</taxon>
        <taxon>Pseudomonadati</taxon>
        <taxon>Pseudomonadota</taxon>
        <taxon>Gammaproteobacteria</taxon>
        <taxon>Oceanospirillales</taxon>
        <taxon>Litorivicinaceae</taxon>
        <taxon>Litorivicinus</taxon>
    </lineage>
</organism>
<gene>
    <name evidence="1" type="ORF">GH975_00570</name>
</gene>
<keyword evidence="2" id="KW-1185">Reference proteome</keyword>
<evidence type="ECO:0000313" key="1">
    <source>
        <dbReference type="EMBL" id="QGG81244.1"/>
    </source>
</evidence>
<sequence>MDIEFEAPLWEWHGGKASWFFVSLPADVASDIRFASAGRPRAGFGSIKVTVRIGRQTWRTSLFPDKASGSYLLPIKKSVRVGESLAVGDRARVALTLVDI</sequence>
<dbReference type="AlphaFoldDB" id="A0A5Q2QDM8"/>
<dbReference type="RefSeq" id="WP_153714747.1">
    <property type="nucleotide sequence ID" value="NZ_CP045871.1"/>
</dbReference>
<reference evidence="1 2" key="1">
    <citation type="submission" date="2019-11" db="EMBL/GenBank/DDBJ databases">
        <authorList>
            <person name="Khan S.A."/>
            <person name="Jeon C.O."/>
            <person name="Chun B.H."/>
        </authorList>
    </citation>
    <scope>NUCLEOTIDE SEQUENCE [LARGE SCALE GENOMIC DNA]</scope>
    <source>
        <strain evidence="1 2">IMCC 1097</strain>
    </source>
</reference>
<dbReference type="SUPFAM" id="SSF141694">
    <property type="entry name" value="AF2212/PG0164-like"/>
    <property type="match status" value="1"/>
</dbReference>
<dbReference type="Pfam" id="PF08922">
    <property type="entry name" value="DUF1905"/>
    <property type="match status" value="1"/>
</dbReference>
<evidence type="ECO:0000313" key="2">
    <source>
        <dbReference type="Proteomes" id="UP000388235"/>
    </source>
</evidence>